<evidence type="ECO:0000313" key="2">
    <source>
        <dbReference type="Proteomes" id="UP000037688"/>
    </source>
</evidence>
<name>A0A0M9BSG5_9BACL</name>
<dbReference type="Gene3D" id="3.40.50.300">
    <property type="entry name" value="P-loop containing nucleotide triphosphate hydrolases"/>
    <property type="match status" value="1"/>
</dbReference>
<dbReference type="InterPro" id="IPR027417">
    <property type="entry name" value="P-loop_NTPase"/>
</dbReference>
<sequence>MTRSIYIISGPAGVGKSTTSRKLVEHLDRSSYISGDDISHLPVNGRGKPWICQETHKLTWINILSLVKNLIEFNYDVVIDYVTFPTEANWLASELESINVRIIYVVFMVDDETIIRRDQLRDPTIQMGARSVILLNEFKEALKDERHILNTQAYSVDQIDEVIEEILNNNRFLIS</sequence>
<dbReference type="AlphaFoldDB" id="A0A0M9BSG5"/>
<dbReference type="OrthoDB" id="1649389at2"/>
<evidence type="ECO:0000313" key="1">
    <source>
        <dbReference type="EMBL" id="KOY17416.1"/>
    </source>
</evidence>
<dbReference type="EMBL" id="LITU01000040">
    <property type="protein sequence ID" value="KOY17416.1"/>
    <property type="molecule type" value="Genomic_DNA"/>
</dbReference>
<accession>A0A0M9BSG5</accession>
<protein>
    <submittedName>
        <fullName evidence="1">Uncharacterized protein</fullName>
    </submittedName>
</protein>
<dbReference type="Pfam" id="PF13671">
    <property type="entry name" value="AAA_33"/>
    <property type="match status" value="1"/>
</dbReference>
<keyword evidence="2" id="KW-1185">Reference proteome</keyword>
<organism evidence="1 2">
    <name type="scientific">Paenibacillus xylanivorans</name>
    <dbReference type="NCBI Taxonomy" id="1705561"/>
    <lineage>
        <taxon>Bacteria</taxon>
        <taxon>Bacillati</taxon>
        <taxon>Bacillota</taxon>
        <taxon>Bacilli</taxon>
        <taxon>Bacillales</taxon>
        <taxon>Paenibacillaceae</taxon>
        <taxon>Paenibacillus</taxon>
    </lineage>
</organism>
<dbReference type="PATRIC" id="fig|1705561.3.peg.1013"/>
<reference evidence="1 2" key="1">
    <citation type="submission" date="2015-08" db="EMBL/GenBank/DDBJ databases">
        <title>Draft genome sequence of cellulolytic and xylanolytic Paenibacillus sp. A59, isolated from a decaying forest soil from Patagonia, Argentina.</title>
        <authorList>
            <person name="Ghio S."/>
            <person name="Caceres A.M."/>
            <person name="Talia P."/>
            <person name="Grasso D."/>
            <person name="Campos E."/>
        </authorList>
    </citation>
    <scope>NUCLEOTIDE SEQUENCE [LARGE SCALE GENOMIC DNA]</scope>
    <source>
        <strain evidence="1 2">A59</strain>
    </source>
</reference>
<dbReference type="Proteomes" id="UP000037688">
    <property type="component" value="Unassembled WGS sequence"/>
</dbReference>
<comment type="caution">
    <text evidence="1">The sequence shown here is derived from an EMBL/GenBank/DDBJ whole genome shotgun (WGS) entry which is preliminary data.</text>
</comment>
<dbReference type="RefSeq" id="WP_053780006.1">
    <property type="nucleotide sequence ID" value="NZ_LITU01000040.1"/>
</dbReference>
<proteinExistence type="predicted"/>
<dbReference type="SUPFAM" id="SSF52540">
    <property type="entry name" value="P-loop containing nucleoside triphosphate hydrolases"/>
    <property type="match status" value="1"/>
</dbReference>
<gene>
    <name evidence="1" type="ORF">AMS66_06460</name>
</gene>